<evidence type="ECO:0000313" key="3">
    <source>
        <dbReference type="EMBL" id="CAG6638110.1"/>
    </source>
</evidence>
<feature type="coiled-coil region" evidence="1">
    <location>
        <begin position="102"/>
        <end position="129"/>
    </location>
</feature>
<proteinExistence type="predicted"/>
<evidence type="ECO:0000256" key="2">
    <source>
        <dbReference type="SAM" id="SignalP"/>
    </source>
</evidence>
<protein>
    <submittedName>
        <fullName evidence="3">Uncharacterized protein</fullName>
    </submittedName>
</protein>
<sequence>MSPIRELLVILSFLAIANARNNVNLAIQLMKPFNQQDFQQISWKYFIGLETDWNNLNVPLSASADTEINIFLTNVNKGYDNFGRSTDNLVRMCRTAKAVLPVIEKEMKLKQYNEQLARQMNSFKQATDSLRVVVTNLDSAAQSLNSIDIQAEKYGFKKYVIQDFNNGTVKLEVDTGYANADLTKLLNFLSGKTYSRTQNVYFFSTPIKPTPFSADTTFDAFEKRYNQVEKGVNSAASSIRNVIEKEENIAESFNDNEDVPTVAQLHTFAGECDQFLNWNVKGFNKQ</sequence>
<feature type="chain" id="PRO_5036261813" evidence="2">
    <location>
        <begin position="20"/>
        <end position="286"/>
    </location>
</feature>
<dbReference type="AlphaFoldDB" id="A0A8D8QTL1"/>
<accession>A0A8D8QTL1</accession>
<evidence type="ECO:0000256" key="1">
    <source>
        <dbReference type="SAM" id="Coils"/>
    </source>
</evidence>
<name>A0A8D8QTL1_9HEMI</name>
<dbReference type="EMBL" id="HBUF01101328">
    <property type="protein sequence ID" value="CAG6638109.1"/>
    <property type="molecule type" value="Transcribed_RNA"/>
</dbReference>
<keyword evidence="1" id="KW-0175">Coiled coil</keyword>
<feature type="signal peptide" evidence="2">
    <location>
        <begin position="1"/>
        <end position="19"/>
    </location>
</feature>
<dbReference type="EMBL" id="HBUF01101329">
    <property type="protein sequence ID" value="CAG6638110.1"/>
    <property type="molecule type" value="Transcribed_RNA"/>
</dbReference>
<keyword evidence="2" id="KW-0732">Signal</keyword>
<organism evidence="3">
    <name type="scientific">Cacopsylla melanoneura</name>
    <dbReference type="NCBI Taxonomy" id="428564"/>
    <lineage>
        <taxon>Eukaryota</taxon>
        <taxon>Metazoa</taxon>
        <taxon>Ecdysozoa</taxon>
        <taxon>Arthropoda</taxon>
        <taxon>Hexapoda</taxon>
        <taxon>Insecta</taxon>
        <taxon>Pterygota</taxon>
        <taxon>Neoptera</taxon>
        <taxon>Paraneoptera</taxon>
        <taxon>Hemiptera</taxon>
        <taxon>Sternorrhyncha</taxon>
        <taxon>Psylloidea</taxon>
        <taxon>Psyllidae</taxon>
        <taxon>Psyllinae</taxon>
        <taxon>Cacopsylla</taxon>
    </lineage>
</organism>
<reference evidence="3" key="1">
    <citation type="submission" date="2021-05" db="EMBL/GenBank/DDBJ databases">
        <authorList>
            <person name="Alioto T."/>
            <person name="Alioto T."/>
            <person name="Gomez Garrido J."/>
        </authorList>
    </citation>
    <scope>NUCLEOTIDE SEQUENCE</scope>
</reference>